<dbReference type="AlphaFoldDB" id="A0A2V1IRC3"/>
<accession>A0A2V1IRC3</accession>
<evidence type="ECO:0000313" key="2">
    <source>
        <dbReference type="EMBL" id="PWB06986.1"/>
    </source>
</evidence>
<organism evidence="2 3">
    <name type="scientific">Paramuribaculum intestinale</name>
    <dbReference type="NCBI Taxonomy" id="2094151"/>
    <lineage>
        <taxon>Bacteria</taxon>
        <taxon>Pseudomonadati</taxon>
        <taxon>Bacteroidota</taxon>
        <taxon>Bacteroidia</taxon>
        <taxon>Bacteroidales</taxon>
        <taxon>Muribaculaceae</taxon>
        <taxon>Paramuribaculum</taxon>
    </lineage>
</organism>
<gene>
    <name evidence="2" type="ORF">C5O25_08810</name>
</gene>
<proteinExistence type="predicted"/>
<name>A0A2V1IRC3_9BACT</name>
<comment type="caution">
    <text evidence="2">The sequence shown here is derived from an EMBL/GenBank/DDBJ whole genome shotgun (WGS) entry which is preliminary data.</text>
</comment>
<evidence type="ECO:0000256" key="1">
    <source>
        <dbReference type="SAM" id="SignalP"/>
    </source>
</evidence>
<dbReference type="RefSeq" id="WP_107036371.1">
    <property type="nucleotide sequence ID" value="NZ_CP098825.1"/>
</dbReference>
<feature type="chain" id="PRO_5016161163" description="DUF4292 domain-containing protein" evidence="1">
    <location>
        <begin position="22"/>
        <end position="284"/>
    </location>
</feature>
<reference evidence="3" key="1">
    <citation type="submission" date="2018-02" db="EMBL/GenBank/DDBJ databases">
        <authorList>
            <person name="Clavel T."/>
            <person name="Strowig T."/>
        </authorList>
    </citation>
    <scope>NUCLEOTIDE SEQUENCE [LARGE SCALE GENOMIC DNA]</scope>
    <source>
        <strain evidence="3">DSM 100764</strain>
    </source>
</reference>
<evidence type="ECO:0008006" key="4">
    <source>
        <dbReference type="Google" id="ProtNLM"/>
    </source>
</evidence>
<sequence length="284" mass="32082">MRLLSPLFIAFLLLVSSCTSKTDKAQEIVRDFSKALSNGDSIAIKRIYPSSASFFNLFPTMGDIDEISAKEDGDYILVDCKSGHYDEHSHFVQSKFSCWVKDEDGKLIISDSKGLITLPEEFGTYPYEIGAVTKYSKDVELGNKYEDIQRCFYTECLRNVMALNLGIERVSWSWEADYGTPNGDCTIKNTLPFTVKNVKYKITYYRGDEIVGEDDGTAASSIDPGSMKSFRFYSSGVNGYRARTARISFEVPESQAIEWTLRKSYTGNEFKEYLDTKEPKSSSI</sequence>
<keyword evidence="3" id="KW-1185">Reference proteome</keyword>
<protein>
    <recommendedName>
        <fullName evidence="4">DUF4292 domain-containing protein</fullName>
    </recommendedName>
</protein>
<dbReference type="EMBL" id="PUBV01000017">
    <property type="protein sequence ID" value="PWB06986.1"/>
    <property type="molecule type" value="Genomic_DNA"/>
</dbReference>
<feature type="signal peptide" evidence="1">
    <location>
        <begin position="1"/>
        <end position="21"/>
    </location>
</feature>
<keyword evidence="1" id="KW-0732">Signal</keyword>
<dbReference type="Proteomes" id="UP000244925">
    <property type="component" value="Unassembled WGS sequence"/>
</dbReference>
<dbReference type="GeneID" id="93423577"/>
<dbReference type="PROSITE" id="PS51257">
    <property type="entry name" value="PROKAR_LIPOPROTEIN"/>
    <property type="match status" value="1"/>
</dbReference>
<evidence type="ECO:0000313" key="3">
    <source>
        <dbReference type="Proteomes" id="UP000244925"/>
    </source>
</evidence>